<evidence type="ECO:0000313" key="2">
    <source>
        <dbReference type="Proteomes" id="UP000005408"/>
    </source>
</evidence>
<reference evidence="1" key="1">
    <citation type="submission" date="2022-08" db="UniProtKB">
        <authorList>
            <consortium name="EnsemblMetazoa"/>
        </authorList>
    </citation>
    <scope>IDENTIFICATION</scope>
    <source>
        <strain evidence="1">05x7-T-G4-1.051#20</strain>
    </source>
</reference>
<sequence length="71" mass="8247">MESLTVLNSRRSRCHYTFVNGRLTDVQYKPLYIDSLGHLSTPPYNPYSSYCDPYDVFRDRVLQPLTNSGLD</sequence>
<dbReference type="EnsemblMetazoa" id="G24314.1">
    <property type="protein sequence ID" value="G24314.1:cds"/>
    <property type="gene ID" value="G24314"/>
</dbReference>
<name>A0A8W8KKS4_MAGGI</name>
<accession>A0A8W8KKS4</accession>
<evidence type="ECO:0000313" key="1">
    <source>
        <dbReference type="EnsemblMetazoa" id="G24314.1:cds"/>
    </source>
</evidence>
<dbReference type="AlphaFoldDB" id="A0A8W8KKS4"/>
<protein>
    <submittedName>
        <fullName evidence="1">Uncharacterized protein</fullName>
    </submittedName>
</protein>
<proteinExistence type="predicted"/>
<dbReference type="Proteomes" id="UP000005408">
    <property type="component" value="Unassembled WGS sequence"/>
</dbReference>
<keyword evidence="2" id="KW-1185">Reference proteome</keyword>
<organism evidence="1 2">
    <name type="scientific">Magallana gigas</name>
    <name type="common">Pacific oyster</name>
    <name type="synonym">Crassostrea gigas</name>
    <dbReference type="NCBI Taxonomy" id="29159"/>
    <lineage>
        <taxon>Eukaryota</taxon>
        <taxon>Metazoa</taxon>
        <taxon>Spiralia</taxon>
        <taxon>Lophotrochozoa</taxon>
        <taxon>Mollusca</taxon>
        <taxon>Bivalvia</taxon>
        <taxon>Autobranchia</taxon>
        <taxon>Pteriomorphia</taxon>
        <taxon>Ostreida</taxon>
        <taxon>Ostreoidea</taxon>
        <taxon>Ostreidae</taxon>
        <taxon>Magallana</taxon>
    </lineage>
</organism>